<dbReference type="AlphaFoldDB" id="X1MI97"/>
<name>X1MI97_9ZZZZ</name>
<dbReference type="EMBL" id="BARV01006554">
    <property type="protein sequence ID" value="GAI14440.1"/>
    <property type="molecule type" value="Genomic_DNA"/>
</dbReference>
<proteinExistence type="predicted"/>
<reference evidence="1" key="1">
    <citation type="journal article" date="2014" name="Front. Microbiol.">
        <title>High frequency of phylogenetically diverse reductive dehalogenase-homologous genes in deep subseafloor sedimentary metagenomes.</title>
        <authorList>
            <person name="Kawai M."/>
            <person name="Futagami T."/>
            <person name="Toyoda A."/>
            <person name="Takaki Y."/>
            <person name="Nishi S."/>
            <person name="Hori S."/>
            <person name="Arai W."/>
            <person name="Tsubouchi T."/>
            <person name="Morono Y."/>
            <person name="Uchiyama I."/>
            <person name="Ito T."/>
            <person name="Fujiyama A."/>
            <person name="Inagaki F."/>
            <person name="Takami H."/>
        </authorList>
    </citation>
    <scope>NUCLEOTIDE SEQUENCE</scope>
    <source>
        <strain evidence="1">Expedition CK06-06</strain>
    </source>
</reference>
<sequence length="214" mass="23497">MRRIFCVVFLLVTVRLCWAGSIGTSGGPILRQPIGARQIGMGEAFVAVADDVNTIYWNPAGLSFLVAPEVSAMYSKSIVDTTYGTFAFNYPIYKGGIFGQRRNAIGLGFVFLNGGDIDIIMGSPTSTPERLKAEQDYVFILGYSEMLSELKLFGKPGNLFMGLNAKLIRSTLAEDYSATAFAFDYGHFYQTGKISVGFVLQNKILLKHCTPHMD</sequence>
<comment type="caution">
    <text evidence="1">The sequence shown here is derived from an EMBL/GenBank/DDBJ whole genome shotgun (WGS) entry which is preliminary data.</text>
</comment>
<evidence type="ECO:0000313" key="1">
    <source>
        <dbReference type="EMBL" id="GAI14440.1"/>
    </source>
</evidence>
<dbReference type="SUPFAM" id="SSF56935">
    <property type="entry name" value="Porins"/>
    <property type="match status" value="1"/>
</dbReference>
<organism evidence="1">
    <name type="scientific">marine sediment metagenome</name>
    <dbReference type="NCBI Taxonomy" id="412755"/>
    <lineage>
        <taxon>unclassified sequences</taxon>
        <taxon>metagenomes</taxon>
        <taxon>ecological metagenomes</taxon>
    </lineage>
</organism>
<dbReference type="Gene3D" id="2.40.160.60">
    <property type="entry name" value="Outer membrane protein transport protein (OMPP1/FadL/TodX)"/>
    <property type="match status" value="1"/>
</dbReference>
<protein>
    <recommendedName>
        <fullName evidence="2">PorV/PorQ family protein</fullName>
    </recommendedName>
</protein>
<accession>X1MI97</accession>
<evidence type="ECO:0008006" key="2">
    <source>
        <dbReference type="Google" id="ProtNLM"/>
    </source>
</evidence>
<dbReference type="NCBIfam" id="NF033709">
    <property type="entry name" value="PorV_fam"/>
    <property type="match status" value="1"/>
</dbReference>
<gene>
    <name evidence="1" type="ORF">S06H3_13422</name>
</gene>